<gene>
    <name evidence="1" type="ORF">BBD42_08360</name>
</gene>
<proteinExistence type="predicted"/>
<evidence type="ECO:0000313" key="1">
    <source>
        <dbReference type="EMBL" id="ANY66466.1"/>
    </source>
</evidence>
<reference evidence="1" key="1">
    <citation type="submission" date="2016-08" db="EMBL/GenBank/DDBJ databases">
        <title>Complete Genome Seqeunce of Paenibacillus sp. BIHB 4019 from tea rhizoplane.</title>
        <authorList>
            <person name="Thakur R."/>
            <person name="Swarnkar M.K."/>
            <person name="Gulati A."/>
        </authorList>
    </citation>
    <scope>NUCLEOTIDE SEQUENCE [LARGE SCALE GENOMIC DNA]</scope>
    <source>
        <strain evidence="1">BIHB4019</strain>
    </source>
</reference>
<sequence>MRKWKGYVKNLIYLELCVFCRRVRKDCAVLQRIKKKGRLAIPPTEIKGSSTGAFTSGVFLAARCTYMVGNAFKRPYAKVVPVVWL</sequence>
<dbReference type="EMBL" id="CP016808">
    <property type="protein sequence ID" value="ANY66466.1"/>
    <property type="molecule type" value="Genomic_DNA"/>
</dbReference>
<dbReference type="AlphaFoldDB" id="A0A1B2DFJ7"/>
<accession>A0A1B2DFJ7</accession>
<name>A0A1B2DFJ7_9BACL</name>
<organism evidence="1">
    <name type="scientific">Paenibacillus sp. BIHB 4019</name>
    <dbReference type="NCBI Taxonomy" id="1870819"/>
    <lineage>
        <taxon>Bacteria</taxon>
        <taxon>Bacillati</taxon>
        <taxon>Bacillota</taxon>
        <taxon>Bacilli</taxon>
        <taxon>Bacillales</taxon>
        <taxon>Paenibacillaceae</taxon>
        <taxon>Paenibacillus</taxon>
    </lineage>
</organism>
<protein>
    <submittedName>
        <fullName evidence="1">Uncharacterized protein</fullName>
    </submittedName>
</protein>